<accession>A0A559IPF3</accession>
<sequence>MHSYRSFHEGGIPIYKPVTMEVPVRYIECDLMGVAHHCTYLVWFELGRVEIIRVIGGKAFVNKNNFVFPVIDIQCSYKASARFGQTVIIETILKTPEKALLEFEYRIFRKYGRELLAEGRSVHTLMNTEGQTIYQLPGTMRERIEQYHNGTLWQKQ</sequence>
<dbReference type="InterPro" id="IPR050563">
    <property type="entry name" value="4-hydroxybenzoyl-CoA_TE"/>
</dbReference>
<evidence type="ECO:0000256" key="2">
    <source>
        <dbReference type="ARBA" id="ARBA00022801"/>
    </source>
</evidence>
<protein>
    <submittedName>
        <fullName evidence="4">Acyl-CoA thioesterase</fullName>
    </submittedName>
</protein>
<keyword evidence="5" id="KW-1185">Reference proteome</keyword>
<dbReference type="PIRSF" id="PIRSF003230">
    <property type="entry name" value="YbgC"/>
    <property type="match status" value="1"/>
</dbReference>
<dbReference type="EMBL" id="VNJK01000002">
    <property type="protein sequence ID" value="TVX89522.1"/>
    <property type="molecule type" value="Genomic_DNA"/>
</dbReference>
<dbReference type="CDD" id="cd00586">
    <property type="entry name" value="4HBT"/>
    <property type="match status" value="1"/>
</dbReference>
<proteinExistence type="inferred from homology"/>
<dbReference type="AlphaFoldDB" id="A0A559IPF3"/>
<feature type="domain" description="Thioesterase" evidence="3">
    <location>
        <begin position="32"/>
        <end position="114"/>
    </location>
</feature>
<dbReference type="Gene3D" id="3.10.129.10">
    <property type="entry name" value="Hotdog Thioesterase"/>
    <property type="match status" value="1"/>
</dbReference>
<name>A0A559IPF3_9BACL</name>
<dbReference type="InterPro" id="IPR006684">
    <property type="entry name" value="YbgC/YbaW"/>
</dbReference>
<evidence type="ECO:0000313" key="5">
    <source>
        <dbReference type="Proteomes" id="UP000318102"/>
    </source>
</evidence>
<dbReference type="InterPro" id="IPR006683">
    <property type="entry name" value="Thioestr_dom"/>
</dbReference>
<dbReference type="PANTHER" id="PTHR31793:SF27">
    <property type="entry name" value="NOVEL THIOESTERASE SUPERFAMILY DOMAIN AND SAPOSIN A-TYPE DOMAIN CONTAINING PROTEIN (0610012H03RIK)"/>
    <property type="match status" value="1"/>
</dbReference>
<dbReference type="Pfam" id="PF03061">
    <property type="entry name" value="4HBT"/>
    <property type="match status" value="1"/>
</dbReference>
<gene>
    <name evidence="4" type="ORF">FPZ44_17235</name>
</gene>
<dbReference type="GO" id="GO:0047617">
    <property type="term" value="F:fatty acyl-CoA hydrolase activity"/>
    <property type="evidence" value="ECO:0007669"/>
    <property type="project" value="TreeGrafter"/>
</dbReference>
<evidence type="ECO:0000313" key="4">
    <source>
        <dbReference type="EMBL" id="TVX89522.1"/>
    </source>
</evidence>
<comment type="similarity">
    <text evidence="1">Belongs to the 4-hydroxybenzoyl-CoA thioesterase family.</text>
</comment>
<reference evidence="4 5" key="1">
    <citation type="submission" date="2019-07" db="EMBL/GenBank/DDBJ databases">
        <authorList>
            <person name="Kim J."/>
        </authorList>
    </citation>
    <scope>NUCLEOTIDE SEQUENCE [LARGE SCALE GENOMIC DNA]</scope>
    <source>
        <strain evidence="4 5">N4</strain>
    </source>
</reference>
<evidence type="ECO:0000256" key="1">
    <source>
        <dbReference type="ARBA" id="ARBA00005953"/>
    </source>
</evidence>
<dbReference type="PANTHER" id="PTHR31793">
    <property type="entry name" value="4-HYDROXYBENZOYL-COA THIOESTERASE FAMILY MEMBER"/>
    <property type="match status" value="1"/>
</dbReference>
<dbReference type="SUPFAM" id="SSF54637">
    <property type="entry name" value="Thioesterase/thiol ester dehydrase-isomerase"/>
    <property type="match status" value="1"/>
</dbReference>
<evidence type="ECO:0000259" key="3">
    <source>
        <dbReference type="Pfam" id="PF03061"/>
    </source>
</evidence>
<organism evidence="4 5">
    <name type="scientific">Paenibacillus agilis</name>
    <dbReference type="NCBI Taxonomy" id="3020863"/>
    <lineage>
        <taxon>Bacteria</taxon>
        <taxon>Bacillati</taxon>
        <taxon>Bacillota</taxon>
        <taxon>Bacilli</taxon>
        <taxon>Bacillales</taxon>
        <taxon>Paenibacillaceae</taxon>
        <taxon>Paenibacillus</taxon>
    </lineage>
</organism>
<dbReference type="Proteomes" id="UP000318102">
    <property type="component" value="Unassembled WGS sequence"/>
</dbReference>
<dbReference type="RefSeq" id="WP_144992098.1">
    <property type="nucleotide sequence ID" value="NZ_VNJK01000002.1"/>
</dbReference>
<keyword evidence="2" id="KW-0378">Hydrolase</keyword>
<comment type="caution">
    <text evidence="4">The sequence shown here is derived from an EMBL/GenBank/DDBJ whole genome shotgun (WGS) entry which is preliminary data.</text>
</comment>
<dbReference type="InterPro" id="IPR029069">
    <property type="entry name" value="HotDog_dom_sf"/>
</dbReference>
<dbReference type="OrthoDB" id="9800856at2"/>